<sequence length="445" mass="49453">MPLLNTNSLMRRLTSGSNILTPMGKTLFVTLIGGAPFIVIASPWLEANDAFLRSSLLLLSDSGQLASPVNHYPMRWSMFADDLTYISASDYELSVANRELTYALNSAKLNRGNRLFKILNASNAVSPNGFGQFNEDEKGLYSSFEYLSNSYSYRLSAAYSEYQDDTEINWNDSYLAFNAGAWLWTIGNLDRWWGQGWQHNLILGSYAKAAPDMSVGYIGQNSVLGVWSIETLLAQPSKSKVDYHSATRMVAKPFKYLEYGVTYQTWFNDLLSNNRSVNNDEQLAVDAKLTLPSLARFYHSVYAEAASTADITEQGALLLGWTGAFPLGESTMRIVLEKQESTNAHDSTPWATGRYPSMTAGVANTTYLLDSSSSVAVYLQLSNDHNVGVSYQKSTQNDERTNLSQLTYRFPALAGMVHLGASYEKSEGASSDNQTTIWSGYEFRF</sequence>
<organism evidence="1 2">
    <name type="scientific">Marinomonas arctica</name>
    <dbReference type="NCBI Taxonomy" id="383750"/>
    <lineage>
        <taxon>Bacteria</taxon>
        <taxon>Pseudomonadati</taxon>
        <taxon>Pseudomonadota</taxon>
        <taxon>Gammaproteobacteria</taxon>
        <taxon>Oceanospirillales</taxon>
        <taxon>Oceanospirillaceae</taxon>
        <taxon>Marinomonas</taxon>
    </lineage>
</organism>
<protein>
    <recommendedName>
        <fullName evidence="3">Capsule assembly Wzi family protein</fullName>
    </recommendedName>
</protein>
<dbReference type="OrthoDB" id="101884at2"/>
<name>A0A7H1J485_9GAMM</name>
<keyword evidence="2" id="KW-1185">Reference proteome</keyword>
<proteinExistence type="predicted"/>
<dbReference type="RefSeq" id="WP_111608596.1">
    <property type="nucleotide sequence ID" value="NZ_BMLJ01000021.1"/>
</dbReference>
<dbReference type="AlphaFoldDB" id="A0A7H1J485"/>
<dbReference type="InterPro" id="IPR026950">
    <property type="entry name" value="Caps_assemb_Wzi"/>
</dbReference>
<dbReference type="Pfam" id="PF14052">
    <property type="entry name" value="Caps_assemb_Wzi"/>
    <property type="match status" value="1"/>
</dbReference>
<accession>A0A7H1J485</accession>
<dbReference type="Gene3D" id="2.40.160.130">
    <property type="entry name" value="Capsule assembly protein Wzi"/>
    <property type="match status" value="1"/>
</dbReference>
<evidence type="ECO:0000313" key="1">
    <source>
        <dbReference type="EMBL" id="QNT05301.1"/>
    </source>
</evidence>
<dbReference type="EMBL" id="CP061081">
    <property type="protein sequence ID" value="QNT05301.1"/>
    <property type="molecule type" value="Genomic_DNA"/>
</dbReference>
<dbReference type="Proteomes" id="UP000516370">
    <property type="component" value="Chromosome"/>
</dbReference>
<evidence type="ECO:0008006" key="3">
    <source>
        <dbReference type="Google" id="ProtNLM"/>
    </source>
</evidence>
<reference evidence="1 2" key="1">
    <citation type="submission" date="2020-09" db="EMBL/GenBank/DDBJ databases">
        <title>Complete genome sequence of an Arctic sea ice bacterium Marinomonas arctica BSI20414.</title>
        <authorList>
            <person name="Liao L."/>
            <person name="Chen B."/>
        </authorList>
    </citation>
    <scope>NUCLEOTIDE SEQUENCE [LARGE SCALE GENOMIC DNA]</scope>
    <source>
        <strain evidence="1 2">BSI20414</strain>
    </source>
</reference>
<dbReference type="KEGG" id="mard:IBG28_16675"/>
<gene>
    <name evidence="1" type="ORF">IBG28_16675</name>
</gene>
<evidence type="ECO:0000313" key="2">
    <source>
        <dbReference type="Proteomes" id="UP000516370"/>
    </source>
</evidence>
<dbReference type="InterPro" id="IPR038636">
    <property type="entry name" value="Wzi_sf"/>
</dbReference>